<gene>
    <name evidence="4" type="ORF">ACG02S_05870</name>
</gene>
<name>A0ABW7EL98_9BURK</name>
<evidence type="ECO:0000313" key="5">
    <source>
        <dbReference type="Proteomes" id="UP001606300"/>
    </source>
</evidence>
<dbReference type="PANTHER" id="PTHR30203:SF32">
    <property type="entry name" value="CATION EFFLUX SYSTEM PROTEIN CUSC"/>
    <property type="match status" value="1"/>
</dbReference>
<proteinExistence type="inferred from homology"/>
<dbReference type="Gene3D" id="1.20.1600.10">
    <property type="entry name" value="Outer membrane efflux proteins (OEP)"/>
    <property type="match status" value="1"/>
</dbReference>
<sequence length="461" mass="49933">MHKKLIALAVAALLAGCAHGPAERAPDIVPPAAWTLASGDVKPDWSGLLDATLADLQDRALTANRDIAQAAQRWQQARLLQQQGELRLVPSAGLNFSASRPVETQSSTRNVDIGGGVIVPVTTSTGWSRSYGSSVGLGYELDLWDRLAQSQVAQRAQTEIARTDIDAARLSIRSQVADAYWSLAALRAQRPLAEAQLALTRETLELTRARVREGKLLPIEIDKIALTVQAAENRLADNAADSVLQRHRLALLLAEPLPGPAPDAVLPAAAPPQWRLADPADVLARRPDVQRARLAVDAALAGLRAREAERYPRLSFSASLGAGGAQVRDWFANPALSLGANLAIPLIDWRRLALQRDGARSDLELAALSLRDALDKAQADIETQRIEAQRLAEQLAANAGRLREATENERLATLRYEVGTISRADWLQVKSARLDAEQGSIQLRLQQWQRQALLFKALGGA</sequence>
<dbReference type="InterPro" id="IPR003423">
    <property type="entry name" value="OMP_efflux"/>
</dbReference>
<dbReference type="EMBL" id="JBIGHY010000002">
    <property type="protein sequence ID" value="MFG6413423.1"/>
    <property type="molecule type" value="Genomic_DNA"/>
</dbReference>
<comment type="caution">
    <text evidence="4">The sequence shown here is derived from an EMBL/GenBank/DDBJ whole genome shotgun (WGS) entry which is preliminary data.</text>
</comment>
<dbReference type="SUPFAM" id="SSF56954">
    <property type="entry name" value="Outer membrane efflux proteins (OEP)"/>
    <property type="match status" value="1"/>
</dbReference>
<evidence type="ECO:0000256" key="2">
    <source>
        <dbReference type="SAM" id="Coils"/>
    </source>
</evidence>
<evidence type="ECO:0000313" key="4">
    <source>
        <dbReference type="EMBL" id="MFG6413423.1"/>
    </source>
</evidence>
<dbReference type="InterPro" id="IPR010131">
    <property type="entry name" value="MdtP/NodT-like"/>
</dbReference>
<keyword evidence="2" id="KW-0175">Coiled coil</keyword>
<feature type="signal peptide" evidence="3">
    <location>
        <begin position="1"/>
        <end position="20"/>
    </location>
</feature>
<dbReference type="Pfam" id="PF02321">
    <property type="entry name" value="OEP"/>
    <property type="match status" value="2"/>
</dbReference>
<accession>A0ABW7EL98</accession>
<keyword evidence="3" id="KW-0732">Signal</keyword>
<dbReference type="Proteomes" id="UP001606300">
    <property type="component" value="Unassembled WGS sequence"/>
</dbReference>
<evidence type="ECO:0000256" key="3">
    <source>
        <dbReference type="SAM" id="SignalP"/>
    </source>
</evidence>
<feature type="chain" id="PRO_5047384901" evidence="3">
    <location>
        <begin position="21"/>
        <end position="461"/>
    </location>
</feature>
<comment type="similarity">
    <text evidence="1">Belongs to the outer membrane factor (OMF) (TC 1.B.17) family.</text>
</comment>
<dbReference type="PANTHER" id="PTHR30203">
    <property type="entry name" value="OUTER MEMBRANE CATION EFFLUX PROTEIN"/>
    <property type="match status" value="1"/>
</dbReference>
<protein>
    <submittedName>
        <fullName evidence="4">TolC family protein</fullName>
    </submittedName>
</protein>
<organism evidence="4 5">
    <name type="scientific">Pelomonas dachongensis</name>
    <dbReference type="NCBI Taxonomy" id="3299029"/>
    <lineage>
        <taxon>Bacteria</taxon>
        <taxon>Pseudomonadati</taxon>
        <taxon>Pseudomonadota</taxon>
        <taxon>Betaproteobacteria</taxon>
        <taxon>Burkholderiales</taxon>
        <taxon>Sphaerotilaceae</taxon>
        <taxon>Roseateles</taxon>
    </lineage>
</organism>
<keyword evidence="5" id="KW-1185">Reference proteome</keyword>
<dbReference type="PROSITE" id="PS51257">
    <property type="entry name" value="PROKAR_LIPOPROTEIN"/>
    <property type="match status" value="1"/>
</dbReference>
<evidence type="ECO:0000256" key="1">
    <source>
        <dbReference type="ARBA" id="ARBA00007613"/>
    </source>
</evidence>
<dbReference type="RefSeq" id="WP_394469510.1">
    <property type="nucleotide sequence ID" value="NZ_JBIGHY010000002.1"/>
</dbReference>
<reference evidence="4 5" key="1">
    <citation type="submission" date="2024-09" db="EMBL/GenBank/DDBJ databases">
        <title>Novel species of the genus Pelomonas and Roseateles isolated from streams.</title>
        <authorList>
            <person name="Lu H."/>
        </authorList>
    </citation>
    <scope>NUCLEOTIDE SEQUENCE [LARGE SCALE GENOMIC DNA]</scope>
    <source>
        <strain evidence="4 5">DC23W</strain>
    </source>
</reference>
<feature type="coiled-coil region" evidence="2">
    <location>
        <begin position="360"/>
        <end position="408"/>
    </location>
</feature>